<feature type="compositionally biased region" description="Low complexity" evidence="1">
    <location>
        <begin position="52"/>
        <end position="89"/>
    </location>
</feature>
<dbReference type="AlphaFoldDB" id="A0A6J7C8S1"/>
<gene>
    <name evidence="3" type="ORF">UFOPK3267_03210</name>
</gene>
<evidence type="ECO:0000313" key="3">
    <source>
        <dbReference type="EMBL" id="CAB4853675.1"/>
    </source>
</evidence>
<keyword evidence="2" id="KW-0472">Membrane</keyword>
<evidence type="ECO:0000256" key="2">
    <source>
        <dbReference type="SAM" id="Phobius"/>
    </source>
</evidence>
<organism evidence="3">
    <name type="scientific">freshwater metagenome</name>
    <dbReference type="NCBI Taxonomy" id="449393"/>
    <lineage>
        <taxon>unclassified sequences</taxon>
        <taxon>metagenomes</taxon>
        <taxon>ecological metagenomes</taxon>
    </lineage>
</organism>
<name>A0A6J7C8S1_9ZZZZ</name>
<evidence type="ECO:0000256" key="1">
    <source>
        <dbReference type="SAM" id="MobiDB-lite"/>
    </source>
</evidence>
<dbReference type="EMBL" id="CAFBIY010000308">
    <property type="protein sequence ID" value="CAB4853675.1"/>
    <property type="molecule type" value="Genomic_DNA"/>
</dbReference>
<accession>A0A6J7C8S1</accession>
<sequence>MSEDIIEYVASHAGSSRRQFLVRLLAGSVFATPVIASFAIGGTSTPKRSPLDAGANAGDGGSNTTDGGSNTTDGGSNTTDGGSNTTDGGSYAGIPATL</sequence>
<feature type="transmembrane region" description="Helical" evidence="2">
    <location>
        <begin position="20"/>
        <end position="40"/>
    </location>
</feature>
<protein>
    <submittedName>
        <fullName evidence="3">Unannotated protein</fullName>
    </submittedName>
</protein>
<keyword evidence="2" id="KW-0812">Transmembrane</keyword>
<proteinExistence type="predicted"/>
<reference evidence="3" key="1">
    <citation type="submission" date="2020-05" db="EMBL/GenBank/DDBJ databases">
        <authorList>
            <person name="Chiriac C."/>
            <person name="Salcher M."/>
            <person name="Ghai R."/>
            <person name="Kavagutti S V."/>
        </authorList>
    </citation>
    <scope>NUCLEOTIDE SEQUENCE</scope>
</reference>
<feature type="region of interest" description="Disordered" evidence="1">
    <location>
        <begin position="40"/>
        <end position="98"/>
    </location>
</feature>
<keyword evidence="2" id="KW-1133">Transmembrane helix</keyword>